<organism evidence="2">
    <name type="scientific">marine metagenome</name>
    <dbReference type="NCBI Taxonomy" id="408172"/>
    <lineage>
        <taxon>unclassified sequences</taxon>
        <taxon>metagenomes</taxon>
        <taxon>ecological metagenomes</taxon>
    </lineage>
</organism>
<reference evidence="2" key="1">
    <citation type="submission" date="2018-05" db="EMBL/GenBank/DDBJ databases">
        <authorList>
            <person name="Lanie J.A."/>
            <person name="Ng W.-L."/>
            <person name="Kazmierczak K.M."/>
            <person name="Andrzejewski T.M."/>
            <person name="Davidsen T.M."/>
            <person name="Wayne K.J."/>
            <person name="Tettelin H."/>
            <person name="Glass J.I."/>
            <person name="Rusch D."/>
            <person name="Podicherti R."/>
            <person name="Tsui H.-C.T."/>
            <person name="Winkler M.E."/>
        </authorList>
    </citation>
    <scope>NUCLEOTIDE SEQUENCE</scope>
</reference>
<dbReference type="Gene3D" id="3.30.70.100">
    <property type="match status" value="1"/>
</dbReference>
<dbReference type="AlphaFoldDB" id="A0A381UU68"/>
<dbReference type="PROSITE" id="PS00151">
    <property type="entry name" value="ACYLPHOSPHATASE_2"/>
    <property type="match status" value="1"/>
</dbReference>
<feature type="domain" description="Acylphosphatase-like" evidence="1">
    <location>
        <begin position="6"/>
        <end position="92"/>
    </location>
</feature>
<dbReference type="InterPro" id="IPR020456">
    <property type="entry name" value="Acylphosphatase"/>
</dbReference>
<dbReference type="InterPro" id="IPR001792">
    <property type="entry name" value="Acylphosphatase-like_dom"/>
</dbReference>
<dbReference type="Pfam" id="PF00708">
    <property type="entry name" value="Acylphosphatase"/>
    <property type="match status" value="1"/>
</dbReference>
<evidence type="ECO:0000259" key="1">
    <source>
        <dbReference type="PROSITE" id="PS51160"/>
    </source>
</evidence>
<evidence type="ECO:0000313" key="2">
    <source>
        <dbReference type="EMBL" id="SVA30897.1"/>
    </source>
</evidence>
<name>A0A381UU68_9ZZZZ</name>
<sequence length="92" mass="10183">MSVQKRISLVITGKVQGVGYRYSVKLKAESLAIRGYVRNQLDGSVFVTAQGETTAVENFVKWCYKGPPAAFVRGIEKTPGSIEDFSEFSILY</sequence>
<dbReference type="PANTHER" id="PTHR47268:SF4">
    <property type="entry name" value="ACYLPHOSPHATASE"/>
    <property type="match status" value="1"/>
</dbReference>
<gene>
    <name evidence="2" type="ORF">METZ01_LOCUS83751</name>
</gene>
<protein>
    <recommendedName>
        <fullName evidence="1">Acylphosphatase-like domain-containing protein</fullName>
    </recommendedName>
</protein>
<accession>A0A381UU68</accession>
<dbReference type="PANTHER" id="PTHR47268">
    <property type="entry name" value="ACYLPHOSPHATASE"/>
    <property type="match status" value="1"/>
</dbReference>
<proteinExistence type="predicted"/>
<dbReference type="EMBL" id="UINC01007004">
    <property type="protein sequence ID" value="SVA30897.1"/>
    <property type="molecule type" value="Genomic_DNA"/>
</dbReference>
<dbReference type="InterPro" id="IPR017968">
    <property type="entry name" value="Acylphosphatase_CS"/>
</dbReference>
<dbReference type="InterPro" id="IPR036046">
    <property type="entry name" value="Acylphosphatase-like_dom_sf"/>
</dbReference>
<dbReference type="SUPFAM" id="SSF54975">
    <property type="entry name" value="Acylphosphatase/BLUF domain-like"/>
    <property type="match status" value="1"/>
</dbReference>
<dbReference type="PROSITE" id="PS51160">
    <property type="entry name" value="ACYLPHOSPHATASE_3"/>
    <property type="match status" value="1"/>
</dbReference>
<dbReference type="GO" id="GO:0003998">
    <property type="term" value="F:acylphosphatase activity"/>
    <property type="evidence" value="ECO:0007669"/>
    <property type="project" value="InterPro"/>
</dbReference>